<reference evidence="6 7" key="1">
    <citation type="submission" date="2012-04" db="EMBL/GenBank/DDBJ databases">
        <title>The Genome Sequence of Saprolegnia declina VS20.</title>
        <authorList>
            <consortium name="The Broad Institute Genome Sequencing Platform"/>
            <person name="Russ C."/>
            <person name="Nusbaum C."/>
            <person name="Tyler B."/>
            <person name="van West P."/>
            <person name="Dieguez-Uribeondo J."/>
            <person name="de Bruijn I."/>
            <person name="Tripathy S."/>
            <person name="Jiang R."/>
            <person name="Young S.K."/>
            <person name="Zeng Q."/>
            <person name="Gargeya S."/>
            <person name="Fitzgerald M."/>
            <person name="Haas B."/>
            <person name="Abouelleil A."/>
            <person name="Alvarado L."/>
            <person name="Arachchi H.M."/>
            <person name="Berlin A."/>
            <person name="Chapman S.B."/>
            <person name="Goldberg J."/>
            <person name="Griggs A."/>
            <person name="Gujja S."/>
            <person name="Hansen M."/>
            <person name="Howarth C."/>
            <person name="Imamovic A."/>
            <person name="Larimer J."/>
            <person name="McCowen C."/>
            <person name="Montmayeur A."/>
            <person name="Murphy C."/>
            <person name="Neiman D."/>
            <person name="Pearson M."/>
            <person name="Priest M."/>
            <person name="Roberts A."/>
            <person name="Saif S."/>
            <person name="Shea T."/>
            <person name="Sisk P."/>
            <person name="Sykes S."/>
            <person name="Wortman J."/>
            <person name="Nusbaum C."/>
            <person name="Birren B."/>
        </authorList>
    </citation>
    <scope>NUCLEOTIDE SEQUENCE [LARGE SCALE GENOMIC DNA]</scope>
    <source>
        <strain evidence="6 7">VS20</strain>
    </source>
</reference>
<feature type="region of interest" description="Disordered" evidence="3">
    <location>
        <begin position="1"/>
        <end position="22"/>
    </location>
</feature>
<evidence type="ECO:0000313" key="6">
    <source>
        <dbReference type="EMBL" id="EQC35712.1"/>
    </source>
</evidence>
<name>T0RZB4_SAPDV</name>
<dbReference type="InterPro" id="IPR000330">
    <property type="entry name" value="SNF2_N"/>
</dbReference>
<dbReference type="SUPFAM" id="SSF57903">
    <property type="entry name" value="FYVE/PHD zinc finger"/>
    <property type="match status" value="1"/>
</dbReference>
<dbReference type="GO" id="GO:0016787">
    <property type="term" value="F:hydrolase activity"/>
    <property type="evidence" value="ECO:0007669"/>
    <property type="project" value="UniProtKB-KW"/>
</dbReference>
<dbReference type="STRING" id="1156394.T0RZB4"/>
<keyword evidence="1" id="KW-0378">Hydrolase</keyword>
<dbReference type="InterPro" id="IPR027417">
    <property type="entry name" value="P-loop_NTPase"/>
</dbReference>
<dbReference type="eggNOG" id="KOG0298">
    <property type="taxonomic scope" value="Eukaryota"/>
</dbReference>
<dbReference type="EMBL" id="JH767150">
    <property type="protein sequence ID" value="EQC35712.1"/>
    <property type="molecule type" value="Genomic_DNA"/>
</dbReference>
<proteinExistence type="predicted"/>
<accession>T0RZB4</accession>
<feature type="domain" description="Helicase C-terminal" evidence="5">
    <location>
        <begin position="1142"/>
        <end position="1288"/>
    </location>
</feature>
<evidence type="ECO:0000313" key="7">
    <source>
        <dbReference type="Proteomes" id="UP000030762"/>
    </source>
</evidence>
<dbReference type="InterPro" id="IPR001841">
    <property type="entry name" value="Znf_RING"/>
</dbReference>
<dbReference type="Gene3D" id="3.40.50.10810">
    <property type="entry name" value="Tandem AAA-ATPase domain"/>
    <property type="match status" value="2"/>
</dbReference>
<organism evidence="6 7">
    <name type="scientific">Saprolegnia diclina (strain VS20)</name>
    <dbReference type="NCBI Taxonomy" id="1156394"/>
    <lineage>
        <taxon>Eukaryota</taxon>
        <taxon>Sar</taxon>
        <taxon>Stramenopiles</taxon>
        <taxon>Oomycota</taxon>
        <taxon>Saprolegniomycetes</taxon>
        <taxon>Saprolegniales</taxon>
        <taxon>Saprolegniaceae</taxon>
        <taxon>Saprolegnia</taxon>
    </lineage>
</organism>
<dbReference type="PROSITE" id="PS50089">
    <property type="entry name" value="ZF_RING_2"/>
    <property type="match status" value="1"/>
</dbReference>
<dbReference type="GeneID" id="19947718"/>
<dbReference type="InterPro" id="IPR001650">
    <property type="entry name" value="Helicase_C-like"/>
</dbReference>
<feature type="domain" description="RING-type" evidence="4">
    <location>
        <begin position="1076"/>
        <end position="1117"/>
    </location>
</feature>
<evidence type="ECO:0000259" key="5">
    <source>
        <dbReference type="PROSITE" id="PS51194"/>
    </source>
</evidence>
<dbReference type="InterPro" id="IPR048686">
    <property type="entry name" value="SHPRH_helical_1st"/>
</dbReference>
<dbReference type="Pfam" id="PF00271">
    <property type="entry name" value="Helicase_C"/>
    <property type="match status" value="1"/>
</dbReference>
<dbReference type="InterPro" id="IPR014001">
    <property type="entry name" value="Helicase_ATP-bd"/>
</dbReference>
<gene>
    <name evidence="6" type="ORF">SDRG_06991</name>
</gene>
<dbReference type="Proteomes" id="UP000030762">
    <property type="component" value="Unassembled WGS sequence"/>
</dbReference>
<dbReference type="RefSeq" id="XP_008611029.1">
    <property type="nucleotide sequence ID" value="XM_008612807.1"/>
</dbReference>
<evidence type="ECO:0000256" key="2">
    <source>
        <dbReference type="PROSITE-ProRule" id="PRU00175"/>
    </source>
</evidence>
<dbReference type="Pfam" id="PF00176">
    <property type="entry name" value="SNF2-rel_dom"/>
    <property type="match status" value="1"/>
</dbReference>
<dbReference type="SMART" id="SM00487">
    <property type="entry name" value="DEXDc"/>
    <property type="match status" value="1"/>
</dbReference>
<dbReference type="OMA" id="KAVFFCA"/>
<keyword evidence="7" id="KW-1185">Reference proteome</keyword>
<evidence type="ECO:0008006" key="8">
    <source>
        <dbReference type="Google" id="ProtNLM"/>
    </source>
</evidence>
<dbReference type="InParanoid" id="T0RZB4"/>
<dbReference type="InterPro" id="IPR011011">
    <property type="entry name" value="Znf_FYVE_PHD"/>
</dbReference>
<dbReference type="PANTHER" id="PTHR45865:SF1">
    <property type="entry name" value="E3 UBIQUITIN-PROTEIN LIGASE SHPRH"/>
    <property type="match status" value="1"/>
</dbReference>
<dbReference type="Gene3D" id="3.30.40.10">
    <property type="entry name" value="Zinc/RING finger domain, C3HC4 (zinc finger)"/>
    <property type="match status" value="1"/>
</dbReference>
<dbReference type="OrthoDB" id="46533at2759"/>
<evidence type="ECO:0000256" key="1">
    <source>
        <dbReference type="ARBA" id="ARBA00022801"/>
    </source>
</evidence>
<keyword evidence="2" id="KW-0862">Zinc</keyword>
<dbReference type="InterPro" id="IPR038718">
    <property type="entry name" value="SNF2-like_sf"/>
</dbReference>
<dbReference type="PROSITE" id="PS51194">
    <property type="entry name" value="HELICASE_CTER"/>
    <property type="match status" value="1"/>
</dbReference>
<dbReference type="InterPro" id="IPR049730">
    <property type="entry name" value="SNF2/RAD54-like_C"/>
</dbReference>
<evidence type="ECO:0000259" key="4">
    <source>
        <dbReference type="PROSITE" id="PS50089"/>
    </source>
</evidence>
<keyword evidence="2" id="KW-0479">Metal-binding</keyword>
<dbReference type="PANTHER" id="PTHR45865">
    <property type="entry name" value="E3 UBIQUITIN-PROTEIN LIGASE SHPRH FAMILY MEMBER"/>
    <property type="match status" value="1"/>
</dbReference>
<dbReference type="GO" id="GO:0008270">
    <property type="term" value="F:zinc ion binding"/>
    <property type="evidence" value="ECO:0007669"/>
    <property type="project" value="UniProtKB-KW"/>
</dbReference>
<keyword evidence="2" id="KW-0863">Zinc-finger</keyword>
<dbReference type="SUPFAM" id="SSF57850">
    <property type="entry name" value="RING/U-box"/>
    <property type="match status" value="1"/>
</dbReference>
<dbReference type="CDD" id="cd18793">
    <property type="entry name" value="SF2_C_SNF"/>
    <property type="match status" value="1"/>
</dbReference>
<dbReference type="Pfam" id="PF21325">
    <property type="entry name" value="SHPRH_helical-1st"/>
    <property type="match status" value="1"/>
</dbReference>
<dbReference type="InterPro" id="IPR052583">
    <property type="entry name" value="ATP-helicase/E3_Ub-Ligase"/>
</dbReference>
<sequence length="1378" mass="151897">MVRRKQARPRGPRHGDDDAPAKALSYAGWPRAAKKRRLATMPIRVDVPMHSAPSDLCIHVAVPPSSNVPGRDATADHSATYRLSLVQSDARNGVYDTVCLGDGELVETTAVGLSPPILTALAHVAAANYVSVVVSMHPTVLHMYVHMDAYATRKQAVMVQHMRRFMAWLLLASRDEWSYPYLSELEAMTTFAAPPLIHPSQLLEHIVPCPFSAAGDAYVPSPYLLPTLRRYQRAAVAWMLEREAGADPNGALATLQTTYATHLGTSMAYDPFAAAFVTPGTAPTTFVHGGVLADEMGLGKTLQVLACILSHPCLMPLTVLAAAPPRAWPSNDVSCVCNSSAMHSAGFVRCTLCGILQHRICTGADADETFHCEACLRVAQPLWHTKTTLIVSPQSIHKQWEAEVLRHTTPGAVTIYCYSGIKAMRARLRGPSSEWQYCRAPVLAAFDLVLATYEALRDDVHYIRNADARRLRQAKHYRIAASPLTHLCFWRVCLDEAQLVESQQTQAAVMASHLSMQHRWWVTGTPFGKSMADVHATFAFLRVPPLDAKEIWRQLTPHDRLVNALQALVWRNRKCNVDDQIVLPPQTTRFHWLELSSIEAHFYETQHAACTQSYAVGDDVTPGMLQTLLRLRQACCHPQLGAHGIRMLQSGGRVLTMDEILDEMLLYATRACEDAQRLWIAATNGLAGIDAIEHDAGAAIARYCDAIALVQIHWKDFRADVLPRLHMAVNLERRLVDLVPAASPTADASVSPCINAKDEHGLPSLASLQACMRPERREDDGVLACLEANPSVVSATATALAASARQLEHYYLSTATAQHDAAQHKYMQAHGNVDARRFSAAPLATISNARLDRLCASWLGRSDGYQRFARKFTSTAGLVIVASSALEDFARRRTEMHDALVHLSAATPSPRDVARSGNCQRCRQDRYGPVCDHCKLQPSLDSLQATLVDDGDMAVLLQVLDEMQHHDNSLLSAVRKEVACAAKLWQAQHARLGGLDELAMAKTTMTLSTNANHGTVSTPSAAINELHAYELPGRRVTLDVERADAHATLRTALSQLRYLRHLQQHRVTSSSRRDDCVVCHEELPIEHAMWSCAHVLCRSCTQAMMRPARRALCPTCRCPSTAASIQLVRDEPLRIGPECGTKVDSIVRCIRSLGDVRVLLFSQWPSMLRILSTALQEAGVHCLYPETKKDFEKELQAFKASTTSACVLALPFRHGANGLNLVEASHVVLVEPLLNGSVERQAINRVHRLGQEKPTTVHRFIVQHSIEEGILALQARDANTPLHATEVVSATDWRLLLQQEHAEMNDGFWSAPMGGPTRQQVKDRLERARSFELRATDARLVDEPTLVVCGVSVNVHVAAQLLRGTPRVSMVVKHLLAV</sequence>
<feature type="compositionally biased region" description="Basic residues" evidence="3">
    <location>
        <begin position="1"/>
        <end position="12"/>
    </location>
</feature>
<protein>
    <recommendedName>
        <fullName evidence="8">RING-type domain-containing protein</fullName>
    </recommendedName>
</protein>
<dbReference type="Gene3D" id="3.40.50.300">
    <property type="entry name" value="P-loop containing nucleotide triphosphate hydrolases"/>
    <property type="match status" value="1"/>
</dbReference>
<dbReference type="GO" id="GO:0005524">
    <property type="term" value="F:ATP binding"/>
    <property type="evidence" value="ECO:0007669"/>
    <property type="project" value="InterPro"/>
</dbReference>
<dbReference type="InterPro" id="IPR013083">
    <property type="entry name" value="Znf_RING/FYVE/PHD"/>
</dbReference>
<evidence type="ECO:0000256" key="3">
    <source>
        <dbReference type="SAM" id="MobiDB-lite"/>
    </source>
</evidence>
<dbReference type="SUPFAM" id="SSF52540">
    <property type="entry name" value="P-loop containing nucleoside triphosphate hydrolases"/>
    <property type="match status" value="2"/>
</dbReference>
<dbReference type="VEuPathDB" id="FungiDB:SDRG_06991"/>